<evidence type="ECO:0000313" key="1">
    <source>
        <dbReference type="EMBL" id="SFM34265.1"/>
    </source>
</evidence>
<feature type="non-terminal residue" evidence="1">
    <location>
        <position position="1"/>
    </location>
</feature>
<sequence length="40" mass="4570">DDLDDTVIAYVENWCNTLPRKILGYQSPNDRFEQGLASVL</sequence>
<accession>A0A1I4Q3N3</accession>
<name>A0A1I4Q3N3_9BACI</name>
<evidence type="ECO:0008006" key="3">
    <source>
        <dbReference type="Google" id="ProtNLM"/>
    </source>
</evidence>
<evidence type="ECO:0000313" key="2">
    <source>
        <dbReference type="Proteomes" id="UP000199668"/>
    </source>
</evidence>
<protein>
    <recommendedName>
        <fullName evidence="3">IS30 family transposase</fullName>
    </recommendedName>
</protein>
<dbReference type="Proteomes" id="UP000199668">
    <property type="component" value="Unassembled WGS sequence"/>
</dbReference>
<organism evidence="1 2">
    <name type="scientific">Salibacterium qingdaonense</name>
    <dbReference type="NCBI Taxonomy" id="266892"/>
    <lineage>
        <taxon>Bacteria</taxon>
        <taxon>Bacillati</taxon>
        <taxon>Bacillota</taxon>
        <taxon>Bacilli</taxon>
        <taxon>Bacillales</taxon>
        <taxon>Bacillaceae</taxon>
    </lineage>
</organism>
<dbReference type="EMBL" id="FOTY01000036">
    <property type="protein sequence ID" value="SFM34265.1"/>
    <property type="molecule type" value="Genomic_DNA"/>
</dbReference>
<keyword evidence="2" id="KW-1185">Reference proteome</keyword>
<gene>
    <name evidence="1" type="ORF">SAMN04488054_1361</name>
</gene>
<reference evidence="1 2" key="1">
    <citation type="submission" date="2016-10" db="EMBL/GenBank/DDBJ databases">
        <authorList>
            <person name="de Groot N.N."/>
        </authorList>
    </citation>
    <scope>NUCLEOTIDE SEQUENCE [LARGE SCALE GENOMIC DNA]</scope>
    <source>
        <strain evidence="1 2">CGMCC 1.6134</strain>
    </source>
</reference>
<dbReference type="AlphaFoldDB" id="A0A1I4Q3N3"/>
<proteinExistence type="predicted"/>